<accession>A0ACC3BZU7</accession>
<name>A0ACC3BZU7_PYRYE</name>
<evidence type="ECO:0000313" key="1">
    <source>
        <dbReference type="EMBL" id="KAK1863201.1"/>
    </source>
</evidence>
<dbReference type="Proteomes" id="UP000798662">
    <property type="component" value="Chromosome 2"/>
</dbReference>
<evidence type="ECO:0000313" key="2">
    <source>
        <dbReference type="Proteomes" id="UP000798662"/>
    </source>
</evidence>
<keyword evidence="2" id="KW-1185">Reference proteome</keyword>
<organism evidence="1 2">
    <name type="scientific">Pyropia yezoensis</name>
    <name type="common">Susabi-nori</name>
    <name type="synonym">Porphyra yezoensis</name>
    <dbReference type="NCBI Taxonomy" id="2788"/>
    <lineage>
        <taxon>Eukaryota</taxon>
        <taxon>Rhodophyta</taxon>
        <taxon>Bangiophyceae</taxon>
        <taxon>Bangiales</taxon>
        <taxon>Bangiaceae</taxon>
        <taxon>Pyropia</taxon>
    </lineage>
</organism>
<reference evidence="1" key="1">
    <citation type="submission" date="2019-11" db="EMBL/GenBank/DDBJ databases">
        <title>Nori genome reveals adaptations in red seaweeds to the harsh intertidal environment.</title>
        <authorList>
            <person name="Wang D."/>
            <person name="Mao Y."/>
        </authorList>
    </citation>
    <scope>NUCLEOTIDE SEQUENCE</scope>
    <source>
        <tissue evidence="1">Gametophyte</tissue>
    </source>
</reference>
<comment type="caution">
    <text evidence="1">The sequence shown here is derived from an EMBL/GenBank/DDBJ whole genome shotgun (WGS) entry which is preliminary data.</text>
</comment>
<dbReference type="EMBL" id="CM020619">
    <property type="protein sequence ID" value="KAK1863201.1"/>
    <property type="molecule type" value="Genomic_DNA"/>
</dbReference>
<proteinExistence type="predicted"/>
<protein>
    <submittedName>
        <fullName evidence="1">Uncharacterized protein</fullName>
    </submittedName>
</protein>
<gene>
    <name evidence="1" type="ORF">I4F81_005762</name>
</gene>
<sequence>MGRRRDADDDPTTGGGAAGGAPSPVAAAGEERLIREFSTLRRELEAVSKALVRSPDDERRLARKGIITERLRALSVKMSAVGMKGHHDARSPASDVDAVGSYRASSDTDDEGHCADLPRRPRVARSATCRAKKTAPDLTLMTVEEMQAESLALTKEVAKLRRKADRTDAEDARMAEARDRLESLADRILDGDGQGSADNTNGAPPKSIFGRMMHKKKATPGGSSRRSASSKAADSDSEDDASLAGDDDKSSSRGGSKKSGVKGGRAKKGSPGSGSKADGSGSSVTASPTQSPSARLGKAGSPPSKSASNSSLTAADARAGRKAKKAAAEEAAKVKAGAGRVGDAMGSAKERMARRGEKLAAMDANASTMKDESSAMAVAARALRAKQEKSDKRGGFF</sequence>